<keyword evidence="4" id="KW-1185">Reference proteome</keyword>
<feature type="domain" description="Methyltransferase type 11" evidence="2">
    <location>
        <begin position="43"/>
        <end position="136"/>
    </location>
</feature>
<reference evidence="3 4" key="1">
    <citation type="submission" date="2020-10" db="EMBL/GenBank/DDBJ databases">
        <authorList>
            <person name="Peeters C."/>
        </authorList>
    </citation>
    <scope>NUCLEOTIDE SEQUENCE [LARGE SCALE GENOMIC DNA]</scope>
    <source>
        <strain evidence="3 4">LMG 27952</strain>
    </source>
</reference>
<evidence type="ECO:0000256" key="1">
    <source>
        <dbReference type="SAM" id="MobiDB-lite"/>
    </source>
</evidence>
<comment type="caution">
    <text evidence="3">The sequence shown here is derived from an EMBL/GenBank/DDBJ whole genome shotgun (WGS) entry which is preliminary data.</text>
</comment>
<evidence type="ECO:0000259" key="2">
    <source>
        <dbReference type="Pfam" id="PF08241"/>
    </source>
</evidence>
<feature type="compositionally biased region" description="Basic and acidic residues" evidence="1">
    <location>
        <begin position="279"/>
        <end position="331"/>
    </location>
</feature>
<sequence length="471" mass="52290">MDSFYSAFEDRHRGSRELIATRLQVYLPFIRPLVTERGNAIALDLGCGRGEWLDLTSAEGFHAQGVDLDEGMLVACHERGMDVQQRDALDMLRSLPDASVSVVSAFHVVEHISFGDVRELITETMRVLVPGGVLIMETPNPENIVVAGSLFYMDPTHRQPLPPPLLSFAAEYAGFERVKILRLQEPQSLHNPAAAISLLNVLEGVSPDYSVVAQKGGDEDLLADTAPAFEKEYGLTLPALAIRHTEHAQARLQQIEANVRDALARTTQAEDMVGQVRNEAQDAQREAHEAQREAQEAQREAHEAQRDAHEAQREAHEAQRDAHEAQREGREAREVLEARVLRAEALAHEYSLQLEAVHASTSWRVTAPLRGVGIVVHALQRNTVKSNAKRALGRATLYVRRQPWLAGPALSLLKRFPRLKQRLTLIATGFEVQPAQPAAVIPSDAVHLTPHAREIYSDLKIAVARRQKEEG</sequence>
<evidence type="ECO:0000313" key="4">
    <source>
        <dbReference type="Proteomes" id="UP000656319"/>
    </source>
</evidence>
<dbReference type="Pfam" id="PF08241">
    <property type="entry name" value="Methyltransf_11"/>
    <property type="match status" value="1"/>
</dbReference>
<protein>
    <recommendedName>
        <fullName evidence="2">Methyltransferase type 11 domain-containing protein</fullName>
    </recommendedName>
</protein>
<dbReference type="RefSeq" id="WP_201693879.1">
    <property type="nucleotide sequence ID" value="NZ_CAJHCQ010000001.1"/>
</dbReference>
<dbReference type="Gene3D" id="3.40.50.150">
    <property type="entry name" value="Vaccinia Virus protein VP39"/>
    <property type="match status" value="1"/>
</dbReference>
<dbReference type="CDD" id="cd02440">
    <property type="entry name" value="AdoMet_MTases"/>
    <property type="match status" value="1"/>
</dbReference>
<organism evidence="3 4">
    <name type="scientific">Paraburkholderia hiiakae</name>
    <dbReference type="NCBI Taxonomy" id="1081782"/>
    <lineage>
        <taxon>Bacteria</taxon>
        <taxon>Pseudomonadati</taxon>
        <taxon>Pseudomonadota</taxon>
        <taxon>Betaproteobacteria</taxon>
        <taxon>Burkholderiales</taxon>
        <taxon>Burkholderiaceae</taxon>
        <taxon>Paraburkholderia</taxon>
    </lineage>
</organism>
<dbReference type="SUPFAM" id="SSF53335">
    <property type="entry name" value="S-adenosyl-L-methionine-dependent methyltransferases"/>
    <property type="match status" value="1"/>
</dbReference>
<name>A0ABN7HD76_9BURK</name>
<dbReference type="EMBL" id="CAJHCQ010000001">
    <property type="protein sequence ID" value="CAD6509648.1"/>
    <property type="molecule type" value="Genomic_DNA"/>
</dbReference>
<accession>A0ABN7HD76</accession>
<proteinExistence type="predicted"/>
<dbReference type="InterPro" id="IPR029063">
    <property type="entry name" value="SAM-dependent_MTases_sf"/>
</dbReference>
<dbReference type="InterPro" id="IPR013216">
    <property type="entry name" value="Methyltransf_11"/>
</dbReference>
<gene>
    <name evidence="3" type="ORF">LMG27952_00298</name>
</gene>
<feature type="region of interest" description="Disordered" evidence="1">
    <location>
        <begin position="276"/>
        <end position="331"/>
    </location>
</feature>
<dbReference type="PANTHER" id="PTHR43861">
    <property type="entry name" value="TRANS-ACONITATE 2-METHYLTRANSFERASE-RELATED"/>
    <property type="match status" value="1"/>
</dbReference>
<dbReference type="Proteomes" id="UP000656319">
    <property type="component" value="Unassembled WGS sequence"/>
</dbReference>
<evidence type="ECO:0000313" key="3">
    <source>
        <dbReference type="EMBL" id="CAD6509648.1"/>
    </source>
</evidence>